<dbReference type="AlphaFoldDB" id="A0A382XG94"/>
<dbReference type="GO" id="GO:0046872">
    <property type="term" value="F:metal ion binding"/>
    <property type="evidence" value="ECO:0007669"/>
    <property type="project" value="UniProtKB-KW"/>
</dbReference>
<evidence type="ECO:0000259" key="6">
    <source>
        <dbReference type="PROSITE" id="PS51332"/>
    </source>
</evidence>
<dbReference type="PANTHER" id="PTHR43409">
    <property type="entry name" value="ANAEROBIC MAGNESIUM-PROTOPORPHYRIN IX MONOMETHYL ESTER CYCLASE-RELATED"/>
    <property type="match status" value="1"/>
</dbReference>
<sequence>MSEHISFTCLKHDQHSCNNIAFGLLCVASYAIKIFGDQIKAQFSQFPEDLKFQLEKKIPRVLCFTNYCWNLNISCEFAKRVKDKSPETIIVFGGPNYPLLENEQKDFLRVHPEIDFYVFRDGELAFTDLLKVLFENGFNGEKIKKSYQKINQTHYLIEDEIVCGEIGPSIIDLDEIPSPYLSGLCDDLLSQNLIPNIQTKRGCPFQCTFCEDGHSYHNKI</sequence>
<keyword evidence="3" id="KW-0479">Metal-binding</keyword>
<dbReference type="InterPro" id="IPR006158">
    <property type="entry name" value="Cobalamin-bd"/>
</dbReference>
<dbReference type="PROSITE" id="PS51332">
    <property type="entry name" value="B12_BINDING"/>
    <property type="match status" value="1"/>
</dbReference>
<reference evidence="7" key="1">
    <citation type="submission" date="2018-05" db="EMBL/GenBank/DDBJ databases">
        <authorList>
            <person name="Lanie J.A."/>
            <person name="Ng W.-L."/>
            <person name="Kazmierczak K.M."/>
            <person name="Andrzejewski T.M."/>
            <person name="Davidsen T.M."/>
            <person name="Wayne K.J."/>
            <person name="Tettelin H."/>
            <person name="Glass J.I."/>
            <person name="Rusch D."/>
            <person name="Podicherti R."/>
            <person name="Tsui H.-C.T."/>
            <person name="Winkler M.E."/>
        </authorList>
    </citation>
    <scope>NUCLEOTIDE SEQUENCE</scope>
</reference>
<evidence type="ECO:0000256" key="4">
    <source>
        <dbReference type="ARBA" id="ARBA00023004"/>
    </source>
</evidence>
<feature type="domain" description="B12-binding" evidence="6">
    <location>
        <begin position="2"/>
        <end position="140"/>
    </location>
</feature>
<dbReference type="SFLD" id="SFLDS00029">
    <property type="entry name" value="Radical_SAM"/>
    <property type="match status" value="1"/>
</dbReference>
<feature type="non-terminal residue" evidence="7">
    <location>
        <position position="220"/>
    </location>
</feature>
<dbReference type="InterPro" id="IPR051198">
    <property type="entry name" value="BchE-like"/>
</dbReference>
<dbReference type="Gene3D" id="3.40.50.280">
    <property type="entry name" value="Cobalamin-binding domain"/>
    <property type="match status" value="1"/>
</dbReference>
<evidence type="ECO:0000313" key="7">
    <source>
        <dbReference type="EMBL" id="SVD69860.1"/>
    </source>
</evidence>
<gene>
    <name evidence="7" type="ORF">METZ01_LOCUS422714</name>
</gene>
<accession>A0A382XG94</accession>
<comment type="cofactor">
    <cofactor evidence="1">
        <name>[4Fe-4S] cluster</name>
        <dbReference type="ChEBI" id="CHEBI:49883"/>
    </cofactor>
</comment>
<name>A0A382XG94_9ZZZZ</name>
<proteinExistence type="predicted"/>
<evidence type="ECO:0000256" key="3">
    <source>
        <dbReference type="ARBA" id="ARBA00022723"/>
    </source>
</evidence>
<dbReference type="SFLD" id="SFLDG01082">
    <property type="entry name" value="B12-binding_domain_containing"/>
    <property type="match status" value="1"/>
</dbReference>
<dbReference type="EMBL" id="UINC01167378">
    <property type="protein sequence ID" value="SVD69860.1"/>
    <property type="molecule type" value="Genomic_DNA"/>
</dbReference>
<evidence type="ECO:0000256" key="5">
    <source>
        <dbReference type="ARBA" id="ARBA00023014"/>
    </source>
</evidence>
<protein>
    <recommendedName>
        <fullName evidence="6">B12-binding domain-containing protein</fullName>
    </recommendedName>
</protein>
<organism evidence="7">
    <name type="scientific">marine metagenome</name>
    <dbReference type="NCBI Taxonomy" id="408172"/>
    <lineage>
        <taxon>unclassified sequences</taxon>
        <taxon>metagenomes</taxon>
        <taxon>ecological metagenomes</taxon>
    </lineage>
</organism>
<dbReference type="GO" id="GO:0003824">
    <property type="term" value="F:catalytic activity"/>
    <property type="evidence" value="ECO:0007669"/>
    <property type="project" value="InterPro"/>
</dbReference>
<keyword evidence="2" id="KW-0949">S-adenosyl-L-methionine</keyword>
<dbReference type="PANTHER" id="PTHR43409:SF16">
    <property type="entry name" value="SLR0320 PROTEIN"/>
    <property type="match status" value="1"/>
</dbReference>
<dbReference type="InterPro" id="IPR007197">
    <property type="entry name" value="rSAM"/>
</dbReference>
<dbReference type="GO" id="GO:0051536">
    <property type="term" value="F:iron-sulfur cluster binding"/>
    <property type="evidence" value="ECO:0007669"/>
    <property type="project" value="UniProtKB-KW"/>
</dbReference>
<evidence type="ECO:0000256" key="2">
    <source>
        <dbReference type="ARBA" id="ARBA00022691"/>
    </source>
</evidence>
<dbReference type="GO" id="GO:0005829">
    <property type="term" value="C:cytosol"/>
    <property type="evidence" value="ECO:0007669"/>
    <property type="project" value="TreeGrafter"/>
</dbReference>
<dbReference type="GO" id="GO:0031419">
    <property type="term" value="F:cobalamin binding"/>
    <property type="evidence" value="ECO:0007669"/>
    <property type="project" value="InterPro"/>
</dbReference>
<evidence type="ECO:0000256" key="1">
    <source>
        <dbReference type="ARBA" id="ARBA00001966"/>
    </source>
</evidence>
<keyword evidence="5" id="KW-0411">Iron-sulfur</keyword>
<keyword evidence="4" id="KW-0408">Iron</keyword>